<evidence type="ECO:0000313" key="3">
    <source>
        <dbReference type="Proteomes" id="UP001432180"/>
    </source>
</evidence>
<feature type="transmembrane region" description="Helical" evidence="1">
    <location>
        <begin position="99"/>
        <end position="116"/>
    </location>
</feature>
<dbReference type="EMBL" id="CP121472">
    <property type="protein sequence ID" value="WPL16679.1"/>
    <property type="molecule type" value="Genomic_DNA"/>
</dbReference>
<evidence type="ECO:0000256" key="1">
    <source>
        <dbReference type="SAM" id="Phobius"/>
    </source>
</evidence>
<name>A0ABZ0S8R2_9GAMM</name>
<feature type="transmembrane region" description="Helical" evidence="1">
    <location>
        <begin position="198"/>
        <end position="222"/>
    </location>
</feature>
<dbReference type="InterPro" id="IPR022051">
    <property type="entry name" value="DUF3611"/>
</dbReference>
<dbReference type="Proteomes" id="UP001432180">
    <property type="component" value="Chromosome"/>
</dbReference>
<evidence type="ECO:0008006" key="4">
    <source>
        <dbReference type="Google" id="ProtNLM"/>
    </source>
</evidence>
<sequence>MREKLSPAVQADYGDGLLADTMPVSLALLSSIIGESPMAVAPWPPKNPAQLGATFKKIGWIGFITQLVLLAIPLMLALYMVLGFSPESPARKGIDLSNYLSYGSLIVTIFTAVWFFRYPRFGRRIAVSDPALSGGGVLKTIWIGVWASAIGIVFSMLLLFGSAGRMLFVMLANPQTGLNISPQIGTNPGQFISALDGISLISLLILLTAELVVLGLSMWLLYRTATPQTKSATQL</sequence>
<reference evidence="2 3" key="1">
    <citation type="journal article" date="2023" name="Microorganisms">
        <title>Thiorhodovibrio frisius and Trv. litoralis spp. nov., Two Novel Members from a Clade of Fastidious Purple Sulfur Bacteria That Exhibit Unique Red-Shifted Light-Harvesting Capabilities.</title>
        <authorList>
            <person name="Methner A."/>
            <person name="Kuzyk S.B."/>
            <person name="Petersen J."/>
            <person name="Bauer S."/>
            <person name="Brinkmann H."/>
            <person name="Sichau K."/>
            <person name="Wanner G."/>
            <person name="Wolf J."/>
            <person name="Neumann-Schaal M."/>
            <person name="Henke P."/>
            <person name="Tank M."/>
            <person name="Sproer C."/>
            <person name="Bunk B."/>
            <person name="Overmann J."/>
        </authorList>
    </citation>
    <scope>NUCLEOTIDE SEQUENCE [LARGE SCALE GENOMIC DNA]</scope>
    <source>
        <strain evidence="2 3">DSM 6702</strain>
    </source>
</reference>
<proteinExistence type="predicted"/>
<dbReference type="Pfam" id="PF12263">
    <property type="entry name" value="DUF3611"/>
    <property type="match status" value="1"/>
</dbReference>
<accession>A0ABZ0S8R2</accession>
<evidence type="ECO:0000313" key="2">
    <source>
        <dbReference type="EMBL" id="WPL16679.1"/>
    </source>
</evidence>
<keyword evidence="1" id="KW-1133">Transmembrane helix</keyword>
<protein>
    <recommendedName>
        <fullName evidence="4">DUF3611 family protein</fullName>
    </recommendedName>
</protein>
<organism evidence="2 3">
    <name type="scientific">Thiorhodovibrio winogradskyi</name>
    <dbReference type="NCBI Taxonomy" id="77007"/>
    <lineage>
        <taxon>Bacteria</taxon>
        <taxon>Pseudomonadati</taxon>
        <taxon>Pseudomonadota</taxon>
        <taxon>Gammaproteobacteria</taxon>
        <taxon>Chromatiales</taxon>
        <taxon>Chromatiaceae</taxon>
        <taxon>Thiorhodovibrio</taxon>
    </lineage>
</organism>
<feature type="transmembrane region" description="Helical" evidence="1">
    <location>
        <begin position="58"/>
        <end position="79"/>
    </location>
</feature>
<gene>
    <name evidence="2" type="ORF">Thiowin_01646</name>
</gene>
<feature type="transmembrane region" description="Helical" evidence="1">
    <location>
        <begin position="137"/>
        <end position="160"/>
    </location>
</feature>
<keyword evidence="1" id="KW-0472">Membrane</keyword>
<keyword evidence="1" id="KW-0812">Transmembrane</keyword>
<keyword evidence="3" id="KW-1185">Reference proteome</keyword>